<feature type="compositionally biased region" description="Polar residues" evidence="9">
    <location>
        <begin position="386"/>
        <end position="403"/>
    </location>
</feature>
<dbReference type="PANTHER" id="PTHR22883:SF434">
    <property type="entry name" value="S-ACYLTRANSFERASE"/>
    <property type="match status" value="1"/>
</dbReference>
<feature type="transmembrane region" description="Helical" evidence="8">
    <location>
        <begin position="12"/>
        <end position="34"/>
    </location>
</feature>
<evidence type="ECO:0000256" key="3">
    <source>
        <dbReference type="ARBA" id="ARBA00022679"/>
    </source>
</evidence>
<comment type="subcellular location">
    <subcellularLocation>
        <location evidence="1">Membrane</location>
        <topology evidence="1">Multi-pass membrane protein</topology>
    </subcellularLocation>
</comment>
<keyword evidence="3 8" id="KW-0808">Transferase</keyword>
<dbReference type="GO" id="GO:0019706">
    <property type="term" value="F:protein-cysteine S-palmitoyltransferase activity"/>
    <property type="evidence" value="ECO:0007669"/>
    <property type="project" value="UniProtKB-EC"/>
</dbReference>
<evidence type="ECO:0000259" key="10">
    <source>
        <dbReference type="Pfam" id="PF01529"/>
    </source>
</evidence>
<comment type="catalytic activity">
    <reaction evidence="8">
        <text>L-cysteinyl-[protein] + hexadecanoyl-CoA = S-hexadecanoyl-L-cysteinyl-[protein] + CoA</text>
        <dbReference type="Rhea" id="RHEA:36683"/>
        <dbReference type="Rhea" id="RHEA-COMP:10131"/>
        <dbReference type="Rhea" id="RHEA-COMP:11032"/>
        <dbReference type="ChEBI" id="CHEBI:29950"/>
        <dbReference type="ChEBI" id="CHEBI:57287"/>
        <dbReference type="ChEBI" id="CHEBI:57379"/>
        <dbReference type="ChEBI" id="CHEBI:74151"/>
        <dbReference type="EC" id="2.3.1.225"/>
    </reaction>
</comment>
<keyword evidence="13" id="KW-1267">Proteomics identification</keyword>
<sequence>MRRHGWQLPYHPLQVVAVSVFLALAFAFYVFFAPFVGRNVFQYVVIGLYTPLVLKYSKHCRVCDKCVDGFDHHCRWLNNCIGRRNYGRFFILMSTALILLILQSATGVLVLVLCFVERKEFCLQIVSKLGSSFSVVPFVIVVASCTILAMVASLPIAQLLFFHILLIKKGISTYDYIIALREQEQDDLSGQQSPQMSRVSSYTGLSSTSSFGPLRRGSWCTPPRLFLEDQFDVIPSEAASSHNSAMKRKEDEGKRKKGSGAVQISPWALARLNAEEVSRVAAEARKKSKVLLPIRKDDYSRDHETDSSYGGMSNGRIDLGTDSKRRTNRRGRQPSDLSLKPVAKISTDVIDSTSRDMAPEALSNLAPLQLEALSAFHPSRAASCVNAGSTPQQGIQLSRSTSDGYEASGGEDSDRIPSRIVHRSSNWASIILNSDQSASSSGILVPKNRLS</sequence>
<feature type="domain" description="Palmitoyltransferase DHHC" evidence="10">
    <location>
        <begin position="56"/>
        <end position="177"/>
    </location>
</feature>
<keyword evidence="5 8" id="KW-1133">Transmembrane helix</keyword>
<feature type="transmembrane region" description="Helical" evidence="8">
    <location>
        <begin position="89"/>
        <end position="115"/>
    </location>
</feature>
<comment type="domain">
    <text evidence="8">The DHHC domain is required for palmitoyltransferase activity.</text>
</comment>
<feature type="region of interest" description="Disordered" evidence="9">
    <location>
        <begin position="384"/>
        <end position="419"/>
    </location>
</feature>
<accession>A0A804MSI8</accession>
<proteinExistence type="evidence at protein level"/>
<dbReference type="GO" id="GO:0016020">
    <property type="term" value="C:membrane"/>
    <property type="evidence" value="ECO:0007669"/>
    <property type="project" value="UniProtKB-SubCell"/>
</dbReference>
<feature type="region of interest" description="Disordered" evidence="9">
    <location>
        <begin position="238"/>
        <end position="260"/>
    </location>
</feature>
<name>A0A804MSI8_MAIZE</name>
<dbReference type="PROSITE" id="PS50216">
    <property type="entry name" value="DHHC"/>
    <property type="match status" value="1"/>
</dbReference>
<reference evidence="11" key="3">
    <citation type="submission" date="2021-05" db="UniProtKB">
        <authorList>
            <consortium name="EnsemblPlants"/>
        </authorList>
    </citation>
    <scope>IDENTIFICATION</scope>
    <source>
        <strain evidence="11">cv. B73</strain>
    </source>
</reference>
<dbReference type="InterPro" id="IPR039859">
    <property type="entry name" value="PFA4/ZDH16/20/ERF2-like"/>
</dbReference>
<organism evidence="11 12">
    <name type="scientific">Zea mays</name>
    <name type="common">Maize</name>
    <dbReference type="NCBI Taxonomy" id="4577"/>
    <lineage>
        <taxon>Eukaryota</taxon>
        <taxon>Viridiplantae</taxon>
        <taxon>Streptophyta</taxon>
        <taxon>Embryophyta</taxon>
        <taxon>Tracheophyta</taxon>
        <taxon>Spermatophyta</taxon>
        <taxon>Magnoliopsida</taxon>
        <taxon>Liliopsida</taxon>
        <taxon>Poales</taxon>
        <taxon>Poaceae</taxon>
        <taxon>PACMAD clade</taxon>
        <taxon>Panicoideae</taxon>
        <taxon>Andropogonodae</taxon>
        <taxon>Andropogoneae</taxon>
        <taxon>Tripsacinae</taxon>
        <taxon>Zea</taxon>
    </lineage>
</organism>
<evidence type="ECO:0000313" key="12">
    <source>
        <dbReference type="Proteomes" id="UP000007305"/>
    </source>
</evidence>
<evidence type="ECO:0000256" key="7">
    <source>
        <dbReference type="ARBA" id="ARBA00023315"/>
    </source>
</evidence>
<reference evidence="12" key="1">
    <citation type="submission" date="2015-12" db="EMBL/GenBank/DDBJ databases">
        <title>Update maize B73 reference genome by single molecule sequencing technologies.</title>
        <authorList>
            <consortium name="Maize Genome Sequencing Project"/>
            <person name="Ware D."/>
        </authorList>
    </citation>
    <scope>NUCLEOTIDE SEQUENCE [LARGE SCALE GENOMIC DNA]</scope>
    <source>
        <strain evidence="12">cv. B73</strain>
    </source>
</reference>
<comment type="similarity">
    <text evidence="2 8">Belongs to the DHHC palmitoyltransferase family.</text>
</comment>
<dbReference type="AlphaFoldDB" id="A0A804MSI8"/>
<evidence type="ECO:0000256" key="4">
    <source>
        <dbReference type="ARBA" id="ARBA00022692"/>
    </source>
</evidence>
<evidence type="ECO:0000256" key="6">
    <source>
        <dbReference type="ARBA" id="ARBA00023136"/>
    </source>
</evidence>
<evidence type="ECO:0007829" key="13">
    <source>
        <dbReference type="PeptideAtlas" id="A0A804MSI8"/>
    </source>
</evidence>
<evidence type="ECO:0000256" key="5">
    <source>
        <dbReference type="ARBA" id="ARBA00022989"/>
    </source>
</evidence>
<feature type="transmembrane region" description="Helical" evidence="8">
    <location>
        <begin position="135"/>
        <end position="162"/>
    </location>
</feature>
<keyword evidence="12" id="KW-1185">Reference proteome</keyword>
<feature type="region of interest" description="Disordered" evidence="9">
    <location>
        <begin position="300"/>
        <end position="337"/>
    </location>
</feature>
<protein>
    <recommendedName>
        <fullName evidence="8">S-acyltransferase</fullName>
        <ecNumber evidence="8">2.3.1.225</ecNumber>
    </recommendedName>
    <alternativeName>
        <fullName evidence="8">Palmitoyltransferase</fullName>
    </alternativeName>
</protein>
<dbReference type="EnsemblPlants" id="Zm00001eb108370_T004">
    <property type="protein sequence ID" value="Zm00001eb108370_P004"/>
    <property type="gene ID" value="Zm00001eb108370"/>
</dbReference>
<dbReference type="InterPro" id="IPR001594">
    <property type="entry name" value="Palmitoyltrfase_DHHC"/>
</dbReference>
<dbReference type="Proteomes" id="UP000007305">
    <property type="component" value="Chromosome 2"/>
</dbReference>
<reference evidence="11" key="2">
    <citation type="submission" date="2019-07" db="EMBL/GenBank/DDBJ databases">
        <authorList>
            <person name="Seetharam A."/>
            <person name="Woodhouse M."/>
            <person name="Cannon E."/>
        </authorList>
    </citation>
    <scope>NUCLEOTIDE SEQUENCE [LARGE SCALE GENOMIC DNA]</scope>
    <source>
        <strain evidence="11">cv. B73</strain>
    </source>
</reference>
<keyword evidence="7 8" id="KW-0012">Acyltransferase</keyword>
<dbReference type="EC" id="2.3.1.225" evidence="8"/>
<keyword evidence="6 8" id="KW-0472">Membrane</keyword>
<gene>
    <name evidence="11" type="primary">LOC100281655</name>
</gene>
<dbReference type="OrthoDB" id="9909019at2759"/>
<evidence type="ECO:0000256" key="1">
    <source>
        <dbReference type="ARBA" id="ARBA00004141"/>
    </source>
</evidence>
<evidence type="ECO:0000313" key="11">
    <source>
        <dbReference type="EnsemblPlants" id="Zm00001eb108370_P004"/>
    </source>
</evidence>
<keyword evidence="4 8" id="KW-0812">Transmembrane</keyword>
<dbReference type="PANTHER" id="PTHR22883">
    <property type="entry name" value="ZINC FINGER DHHC DOMAIN CONTAINING PROTEIN"/>
    <property type="match status" value="1"/>
</dbReference>
<evidence type="ECO:0000256" key="8">
    <source>
        <dbReference type="RuleBase" id="RU079119"/>
    </source>
</evidence>
<dbReference type="Gramene" id="Zm00001eb108370_T004">
    <property type="protein sequence ID" value="Zm00001eb108370_P004"/>
    <property type="gene ID" value="Zm00001eb108370"/>
</dbReference>
<evidence type="ECO:0000256" key="9">
    <source>
        <dbReference type="SAM" id="MobiDB-lite"/>
    </source>
</evidence>
<evidence type="ECO:0000256" key="2">
    <source>
        <dbReference type="ARBA" id="ARBA00008574"/>
    </source>
</evidence>
<dbReference type="Pfam" id="PF01529">
    <property type="entry name" value="DHHC"/>
    <property type="match status" value="1"/>
</dbReference>